<evidence type="ECO:0000259" key="8">
    <source>
        <dbReference type="PROSITE" id="PS51462"/>
    </source>
</evidence>
<dbReference type="GO" id="GO:0030145">
    <property type="term" value="F:manganese ion binding"/>
    <property type="evidence" value="ECO:0007669"/>
    <property type="project" value="InterPro"/>
</dbReference>
<organism evidence="11">
    <name type="scientific">Anisakis simplex</name>
    <name type="common">Herring worm</name>
    <dbReference type="NCBI Taxonomy" id="6269"/>
    <lineage>
        <taxon>Eukaryota</taxon>
        <taxon>Metazoa</taxon>
        <taxon>Ecdysozoa</taxon>
        <taxon>Nematoda</taxon>
        <taxon>Chromadorea</taxon>
        <taxon>Rhabditida</taxon>
        <taxon>Spirurina</taxon>
        <taxon>Ascaridomorpha</taxon>
        <taxon>Ascaridoidea</taxon>
        <taxon>Anisakidae</taxon>
        <taxon>Anisakis</taxon>
        <taxon>Anisakis simplex complex</taxon>
    </lineage>
</organism>
<dbReference type="GO" id="GO:0000287">
    <property type="term" value="F:magnesium ion binding"/>
    <property type="evidence" value="ECO:0007669"/>
    <property type="project" value="InterPro"/>
</dbReference>
<comment type="similarity">
    <text evidence="3">Belongs to the Nudix hydrolase family. PCD1 subfamily.</text>
</comment>
<comment type="cofactor">
    <cofactor evidence="1">
        <name>Mn(2+)</name>
        <dbReference type="ChEBI" id="CHEBI:29035"/>
    </cofactor>
</comment>
<dbReference type="SUPFAM" id="SSF55811">
    <property type="entry name" value="Nudix"/>
    <property type="match status" value="1"/>
</dbReference>
<dbReference type="Gene3D" id="3.90.79.10">
    <property type="entry name" value="Nucleoside Triphosphate Pyrophosphohydrolase"/>
    <property type="match status" value="1"/>
</dbReference>
<evidence type="ECO:0000256" key="7">
    <source>
        <dbReference type="ARBA" id="ARBA00023211"/>
    </source>
</evidence>
<dbReference type="AlphaFoldDB" id="A0A0M3J9C9"/>
<evidence type="ECO:0000256" key="2">
    <source>
        <dbReference type="ARBA" id="ARBA00001946"/>
    </source>
</evidence>
<dbReference type="GO" id="GO:0010945">
    <property type="term" value="F:coenzyme A diphosphatase activity"/>
    <property type="evidence" value="ECO:0007669"/>
    <property type="project" value="InterPro"/>
</dbReference>
<evidence type="ECO:0000256" key="4">
    <source>
        <dbReference type="ARBA" id="ARBA00022723"/>
    </source>
</evidence>
<dbReference type="Pfam" id="PF00293">
    <property type="entry name" value="NUDIX"/>
    <property type="match status" value="1"/>
</dbReference>
<keyword evidence="7" id="KW-0464">Manganese</keyword>
<reference evidence="9 10" key="2">
    <citation type="submission" date="2018-11" db="EMBL/GenBank/DDBJ databases">
        <authorList>
            <consortium name="Pathogen Informatics"/>
        </authorList>
    </citation>
    <scope>NUCLEOTIDE SEQUENCE [LARGE SCALE GENOMIC DNA]</scope>
</reference>
<feature type="domain" description="Nudix hydrolase" evidence="8">
    <location>
        <begin position="41"/>
        <end position="177"/>
    </location>
</feature>
<evidence type="ECO:0000256" key="5">
    <source>
        <dbReference type="ARBA" id="ARBA00022801"/>
    </source>
</evidence>
<evidence type="ECO:0000313" key="10">
    <source>
        <dbReference type="Proteomes" id="UP000267096"/>
    </source>
</evidence>
<dbReference type="GO" id="GO:0009132">
    <property type="term" value="P:nucleoside diphosphate metabolic process"/>
    <property type="evidence" value="ECO:0007669"/>
    <property type="project" value="InterPro"/>
</dbReference>
<protein>
    <submittedName>
        <fullName evidence="11">Nudix hydrolase 3 (inferred by orthology to a C. elegans protein)</fullName>
    </submittedName>
</protein>
<evidence type="ECO:0000256" key="1">
    <source>
        <dbReference type="ARBA" id="ARBA00001936"/>
    </source>
</evidence>
<dbReference type="InterPro" id="IPR020084">
    <property type="entry name" value="NUDIX_hydrolase_CS"/>
</dbReference>
<dbReference type="InterPro" id="IPR000059">
    <property type="entry name" value="NUDIX_hydrolase_NudL_CS"/>
</dbReference>
<evidence type="ECO:0000313" key="11">
    <source>
        <dbReference type="WBParaSite" id="ASIM_0000419301-mRNA-1"/>
    </source>
</evidence>
<dbReference type="WBParaSite" id="ASIM_0000419301-mRNA-1">
    <property type="protein sequence ID" value="ASIM_0000419301-mRNA-1"/>
    <property type="gene ID" value="ASIM_0000419301"/>
</dbReference>
<proteinExistence type="inferred from homology"/>
<dbReference type="PANTHER" id="PTHR12992:SF11">
    <property type="entry name" value="MITOCHONDRIAL COENZYME A DIPHOSPHATASE NUDT8"/>
    <property type="match status" value="1"/>
</dbReference>
<sequence length="232" mass="26116">MVPSRTLMFDNRLREAFIERVRSAKPPSHPRFRIRVKTGLERSSAVLVPLANVNGKASILFTHRSLILKGHRGEICFPGGRLEAAETPEQGALRESAEEIGIKPANVQIWSKLRPMLTRSLRSTVTPVVGLVNDSELSSLAPQTNEVQTIFTVPIQELCTKYRYTHFKRENGDWILPAFTSTEFTVISSSSHQPYTPREYRIWGLTAGIVHLTLTTLCPWLYHAKIDIAVPT</sequence>
<accession>A0A0M3J9C9</accession>
<dbReference type="PROSITE" id="PS00893">
    <property type="entry name" value="NUDIX_BOX"/>
    <property type="match status" value="1"/>
</dbReference>
<dbReference type="Proteomes" id="UP000267096">
    <property type="component" value="Unassembled WGS sequence"/>
</dbReference>
<dbReference type="OrthoDB" id="10262892at2759"/>
<keyword evidence="4" id="KW-0479">Metal-binding</keyword>
<dbReference type="PROSITE" id="PS01293">
    <property type="entry name" value="NUDIX_COA"/>
    <property type="match status" value="1"/>
</dbReference>
<reference evidence="11" key="1">
    <citation type="submission" date="2017-02" db="UniProtKB">
        <authorList>
            <consortium name="WormBaseParasite"/>
        </authorList>
    </citation>
    <scope>IDENTIFICATION</scope>
</reference>
<evidence type="ECO:0000256" key="3">
    <source>
        <dbReference type="ARBA" id="ARBA00006506"/>
    </source>
</evidence>
<name>A0A0M3J9C9_ANISI</name>
<dbReference type="EMBL" id="UYRR01006674">
    <property type="protein sequence ID" value="VDK22870.1"/>
    <property type="molecule type" value="Genomic_DNA"/>
</dbReference>
<gene>
    <name evidence="9" type="ORF">ASIM_LOCUS4014</name>
</gene>
<evidence type="ECO:0000313" key="9">
    <source>
        <dbReference type="EMBL" id="VDK22870.1"/>
    </source>
</evidence>
<dbReference type="InterPro" id="IPR000086">
    <property type="entry name" value="NUDIX_hydrolase_dom"/>
</dbReference>
<comment type="cofactor">
    <cofactor evidence="2">
        <name>Mg(2+)</name>
        <dbReference type="ChEBI" id="CHEBI:18420"/>
    </cofactor>
</comment>
<keyword evidence="10" id="KW-1185">Reference proteome</keyword>
<evidence type="ECO:0000256" key="6">
    <source>
        <dbReference type="ARBA" id="ARBA00022842"/>
    </source>
</evidence>
<dbReference type="InterPro" id="IPR045121">
    <property type="entry name" value="CoAse"/>
</dbReference>
<dbReference type="PANTHER" id="PTHR12992">
    <property type="entry name" value="NUDIX HYDROLASE"/>
    <property type="match status" value="1"/>
</dbReference>
<keyword evidence="6" id="KW-0460">Magnesium</keyword>
<dbReference type="PROSITE" id="PS51462">
    <property type="entry name" value="NUDIX"/>
    <property type="match status" value="1"/>
</dbReference>
<dbReference type="InterPro" id="IPR015797">
    <property type="entry name" value="NUDIX_hydrolase-like_dom_sf"/>
</dbReference>
<keyword evidence="5" id="KW-0378">Hydrolase</keyword>
<dbReference type="CDD" id="cd03426">
    <property type="entry name" value="NUDIX_CoAse_Nudt7"/>
    <property type="match status" value="1"/>
</dbReference>